<evidence type="ECO:0000256" key="1">
    <source>
        <dbReference type="ARBA" id="ARBA00022598"/>
    </source>
</evidence>
<protein>
    <submittedName>
        <fullName evidence="4">D-alanine-D-alanine ligase-like ATP-grasp enzyme</fullName>
    </submittedName>
</protein>
<organism evidence="4 5">
    <name type="scientific">Shimia abyssi</name>
    <dbReference type="NCBI Taxonomy" id="1662395"/>
    <lineage>
        <taxon>Bacteria</taxon>
        <taxon>Pseudomonadati</taxon>
        <taxon>Pseudomonadota</taxon>
        <taxon>Alphaproteobacteria</taxon>
        <taxon>Rhodobacterales</taxon>
        <taxon>Roseobacteraceae</taxon>
    </lineage>
</organism>
<dbReference type="AlphaFoldDB" id="A0A2P8F770"/>
<dbReference type="RefSeq" id="WP_106609897.1">
    <property type="nucleotide sequence ID" value="NZ_PYGJ01000016.1"/>
</dbReference>
<dbReference type="EMBL" id="PYGJ01000016">
    <property type="protein sequence ID" value="PSL17565.1"/>
    <property type="molecule type" value="Genomic_DNA"/>
</dbReference>
<evidence type="ECO:0000259" key="3">
    <source>
        <dbReference type="PROSITE" id="PS50975"/>
    </source>
</evidence>
<comment type="caution">
    <text evidence="4">The sequence shown here is derived from an EMBL/GenBank/DDBJ whole genome shotgun (WGS) entry which is preliminary data.</text>
</comment>
<dbReference type="Pfam" id="PF07478">
    <property type="entry name" value="Dala_Dala_lig_C"/>
    <property type="match status" value="1"/>
</dbReference>
<dbReference type="Proteomes" id="UP000240418">
    <property type="component" value="Unassembled WGS sequence"/>
</dbReference>
<keyword evidence="2" id="KW-0067">ATP-binding</keyword>
<evidence type="ECO:0000313" key="4">
    <source>
        <dbReference type="EMBL" id="PSL17565.1"/>
    </source>
</evidence>
<gene>
    <name evidence="4" type="ORF">CLV88_11612</name>
</gene>
<dbReference type="OrthoDB" id="9803907at2"/>
<dbReference type="GO" id="GO:0005737">
    <property type="term" value="C:cytoplasm"/>
    <property type="evidence" value="ECO:0007669"/>
    <property type="project" value="TreeGrafter"/>
</dbReference>
<sequence>MKIFQSQAKIYTGYVRGLRQPAYSANLTFAPSPEDPQRLSGSLQNILLMAIAPMNRPGWQSETKCNSPEEELAQSICTAVAQLQDAAGIPITDAAHIQRVSDPLTSGSNPENKLVFRLDLPSQDPQVAKIALSWVILLLSELTQNPQKVELTSEQKRMLDLFMAIAKKSAPPGANNARMLRAAAALEIPVLKLPHNIFQYGWGKNSRLFQSTFSDATPTIATQLCGDKDLTKAVLSSAGIPVPAGFLPTNSKHAVKIAETLGYPVIVKPADTERGIGITGNLNSAQEVLGAYGKARKHSRRVLVEKYLSGTTFRVNIYAGKVSSIIKKVPASVFGDGRSTIEQLICAENKARKVLQAEFAQVKPIELDQEAEELLQAQGFISTSIPSPDTEVFLKQSANVSSGGRLIEFNAPVHPETLDMLERACAILRLDLGGIDLISDDLERPWYETETAILEINSKPQLSAIHFENGQKLLNLYVPDQGHIPTVVFVSSLPQAENETFDFLSLFAGTQTGLAIRGRAFVGSHSLQRQKTDDIRAINAVLMNPSAESVMLVTDGSEHLKQGFPLPFYDVLAIGDWTEDCSLLETLIQSILPFLKNKLVIDRAHPLVPAIRDLVPPNRLWLVENKTALLNAVKIHLTQ</sequence>
<evidence type="ECO:0000256" key="2">
    <source>
        <dbReference type="PROSITE-ProRule" id="PRU00409"/>
    </source>
</evidence>
<evidence type="ECO:0000313" key="5">
    <source>
        <dbReference type="Proteomes" id="UP000240418"/>
    </source>
</evidence>
<accession>A0A2P8F770</accession>
<dbReference type="PANTHER" id="PTHR21621:SF0">
    <property type="entry name" value="BETA-CITRYLGLUTAMATE SYNTHASE B-RELATED"/>
    <property type="match status" value="1"/>
</dbReference>
<feature type="domain" description="ATP-grasp" evidence="3">
    <location>
        <begin position="232"/>
        <end position="482"/>
    </location>
</feature>
<dbReference type="SUPFAM" id="SSF56059">
    <property type="entry name" value="Glutathione synthetase ATP-binding domain-like"/>
    <property type="match status" value="1"/>
</dbReference>
<dbReference type="GO" id="GO:0005524">
    <property type="term" value="F:ATP binding"/>
    <property type="evidence" value="ECO:0007669"/>
    <property type="project" value="UniProtKB-UniRule"/>
</dbReference>
<proteinExistence type="predicted"/>
<dbReference type="PROSITE" id="PS50975">
    <property type="entry name" value="ATP_GRASP"/>
    <property type="match status" value="1"/>
</dbReference>
<dbReference type="GO" id="GO:0009432">
    <property type="term" value="P:SOS response"/>
    <property type="evidence" value="ECO:0007669"/>
    <property type="project" value="TreeGrafter"/>
</dbReference>
<dbReference type="PANTHER" id="PTHR21621">
    <property type="entry name" value="RIBOSOMAL PROTEIN S6 MODIFICATION PROTEIN"/>
    <property type="match status" value="1"/>
</dbReference>
<keyword evidence="1 4" id="KW-0436">Ligase</keyword>
<name>A0A2P8F770_9RHOB</name>
<keyword evidence="2" id="KW-0547">Nucleotide-binding</keyword>
<reference evidence="4 5" key="1">
    <citation type="submission" date="2018-03" db="EMBL/GenBank/DDBJ databases">
        <title>Genomic Encyclopedia of Archaeal and Bacterial Type Strains, Phase II (KMG-II): from individual species to whole genera.</title>
        <authorList>
            <person name="Goeker M."/>
        </authorList>
    </citation>
    <scope>NUCLEOTIDE SEQUENCE [LARGE SCALE GENOMIC DNA]</scope>
    <source>
        <strain evidence="4 5">DSM 100673</strain>
    </source>
</reference>
<dbReference type="Gene3D" id="3.30.470.20">
    <property type="entry name" value="ATP-grasp fold, B domain"/>
    <property type="match status" value="2"/>
</dbReference>
<dbReference type="GO" id="GO:0008716">
    <property type="term" value="F:D-alanine-D-alanine ligase activity"/>
    <property type="evidence" value="ECO:0007669"/>
    <property type="project" value="InterPro"/>
</dbReference>
<dbReference type="InterPro" id="IPR011095">
    <property type="entry name" value="Dala_Dala_lig_C"/>
</dbReference>
<dbReference type="GO" id="GO:0018169">
    <property type="term" value="F:ribosomal S6-glutamic acid ligase activity"/>
    <property type="evidence" value="ECO:0007669"/>
    <property type="project" value="TreeGrafter"/>
</dbReference>
<dbReference type="InterPro" id="IPR011761">
    <property type="entry name" value="ATP-grasp"/>
</dbReference>
<keyword evidence="5" id="KW-1185">Reference proteome</keyword>
<dbReference type="GO" id="GO:0046872">
    <property type="term" value="F:metal ion binding"/>
    <property type="evidence" value="ECO:0007669"/>
    <property type="project" value="InterPro"/>
</dbReference>